<sequence>MRSFGRSVLFWSLGGVIMPLLVLMASYDAMARQGDYFYVGLDYSPALSRIKDFSIKRSNSGSGGLYPYIKDGKGISFRSDKFDWNAPVYTLGFHDSKIMAMEGALGYGKGKTRIEVEIGYENFRVKGRGNSIGREDDGDAVYLLANELVDSLASNQTNKLASALARVSGKDIVNFAKKLKASYPEIDEKICGKKVNRTKGMGLRVDNQAPQRAIQILLEGREGNCDAEFSIAAAKILEKSRNKGPKNSPYGLMASLGKKGAEKWPNINNGDSIYKNNKLGVALGNSQEKAYQRDATGSVAGDLSVLTPEEKAIAAGLLAKIIDGGEVIELKAVSSTSVMVNACYDLLDSGMFVVPYACVGLGGNVVGLVDEDVTIKLAYRLKAGLSYRFSSAIHAFVGGFYHQVLGNKEYADLRVHPLVDYTNSIARNSGNAVANFSMRYVGGEFGVRLAF</sequence>
<evidence type="ECO:0000259" key="1">
    <source>
        <dbReference type="Pfam" id="PF01617"/>
    </source>
</evidence>
<dbReference type="Gene3D" id="2.40.160.20">
    <property type="match status" value="1"/>
</dbReference>
<name>A0A7H9E0A3_ANAPH</name>
<feature type="domain" description="Msp4/OMP-like" evidence="1">
    <location>
        <begin position="35"/>
        <end position="147"/>
    </location>
</feature>
<dbReference type="EMBL" id="CP046639">
    <property type="protein sequence ID" value="QLL67180.1"/>
    <property type="molecule type" value="Genomic_DNA"/>
</dbReference>
<dbReference type="RefSeq" id="WP_180843634.1">
    <property type="nucleotide sequence ID" value="NZ_CP046639.1"/>
</dbReference>
<protein>
    <submittedName>
        <fullName evidence="2">P44/Msp2 family outer membrane protein</fullName>
    </submittedName>
</protein>
<evidence type="ECO:0000313" key="2">
    <source>
        <dbReference type="EMBL" id="QLL67180.1"/>
    </source>
</evidence>
<dbReference type="SUPFAM" id="SSF56925">
    <property type="entry name" value="OMPA-like"/>
    <property type="match status" value="1"/>
</dbReference>
<accession>A0A7H9E0A3</accession>
<evidence type="ECO:0000313" key="3">
    <source>
        <dbReference type="Proteomes" id="UP000510938"/>
    </source>
</evidence>
<dbReference type="Pfam" id="PF01617">
    <property type="entry name" value="Surface_Ag_2"/>
    <property type="match status" value="2"/>
</dbReference>
<reference evidence="2 3" key="1">
    <citation type="submission" date="2019-12" db="EMBL/GenBank/DDBJ databases">
        <title>A sheep strain of Anaplasma phagocytophilum contains multiple genomes.</title>
        <authorList>
            <person name="Barbet A.F."/>
            <person name="Crosby F.L."/>
            <person name="Eskeland S."/>
            <person name="Stuen S."/>
            <person name="Granquist E.G."/>
            <person name="Munderloh U.G."/>
        </authorList>
    </citation>
    <scope>NUCLEOTIDE SEQUENCE [LARGE SCALE GENOMIC DNA]</scope>
    <source>
        <strain evidence="2 3">Norway Variant 1</strain>
    </source>
</reference>
<dbReference type="AlphaFoldDB" id="A0A7H9E0A3"/>
<gene>
    <name evidence="2" type="ORF">O998_05915</name>
</gene>
<dbReference type="Proteomes" id="UP000510938">
    <property type="component" value="Chromosome"/>
</dbReference>
<feature type="domain" description="Msp4/OMP-like" evidence="1">
    <location>
        <begin position="324"/>
        <end position="451"/>
    </location>
</feature>
<organism evidence="2 3">
    <name type="scientific">Anaplasma phagocytophilum str. Norway variant1</name>
    <dbReference type="NCBI Taxonomy" id="1392506"/>
    <lineage>
        <taxon>Bacteria</taxon>
        <taxon>Pseudomonadati</taxon>
        <taxon>Pseudomonadota</taxon>
        <taxon>Alphaproteobacteria</taxon>
        <taxon>Rickettsiales</taxon>
        <taxon>Anaplasmataceae</taxon>
        <taxon>Anaplasma</taxon>
        <taxon>phagocytophilum group</taxon>
    </lineage>
</organism>
<dbReference type="InterPro" id="IPR002566">
    <property type="entry name" value="Msp4_OMP-like"/>
</dbReference>
<proteinExistence type="predicted"/>
<dbReference type="InterPro" id="IPR011250">
    <property type="entry name" value="OMP/PagP_B-barrel"/>
</dbReference>